<evidence type="ECO:0000256" key="1">
    <source>
        <dbReference type="SAM" id="MobiDB-lite"/>
    </source>
</evidence>
<keyword evidence="2" id="KW-0732">Signal</keyword>
<feature type="region of interest" description="Disordered" evidence="1">
    <location>
        <begin position="27"/>
        <end position="103"/>
    </location>
</feature>
<name>A0A1I2IHS7_9BACT</name>
<evidence type="ECO:0000313" key="4">
    <source>
        <dbReference type="Proteomes" id="UP000199400"/>
    </source>
</evidence>
<organism evidence="3 4">
    <name type="scientific">Nannocystis exedens</name>
    <dbReference type="NCBI Taxonomy" id="54"/>
    <lineage>
        <taxon>Bacteria</taxon>
        <taxon>Pseudomonadati</taxon>
        <taxon>Myxococcota</taxon>
        <taxon>Polyangia</taxon>
        <taxon>Nannocystales</taxon>
        <taxon>Nannocystaceae</taxon>
        <taxon>Nannocystis</taxon>
    </lineage>
</organism>
<protein>
    <submittedName>
        <fullName evidence="3">Uncharacterized protein</fullName>
    </submittedName>
</protein>
<dbReference type="STRING" id="54.SAMN02745121_08736"/>
<gene>
    <name evidence="3" type="ORF">SAMN02745121_08736</name>
</gene>
<dbReference type="EMBL" id="FOMX01000067">
    <property type="protein sequence ID" value="SFF41774.1"/>
    <property type="molecule type" value="Genomic_DNA"/>
</dbReference>
<dbReference type="RefSeq" id="WP_096331000.1">
    <property type="nucleotide sequence ID" value="NZ_FOMX01000067.1"/>
</dbReference>
<keyword evidence="4" id="KW-1185">Reference proteome</keyword>
<dbReference type="AlphaFoldDB" id="A0A1I2IHS7"/>
<feature type="signal peptide" evidence="2">
    <location>
        <begin position="1"/>
        <end position="21"/>
    </location>
</feature>
<feature type="compositionally biased region" description="Low complexity" evidence="1">
    <location>
        <begin position="30"/>
        <end position="99"/>
    </location>
</feature>
<evidence type="ECO:0000313" key="3">
    <source>
        <dbReference type="EMBL" id="SFF41774.1"/>
    </source>
</evidence>
<sequence length="502" mass="52304">MLRPRALIPSVTVGLALAAVACNLTPDAMTTDSGGTDTGTGTDTTSTSDEPTTGGPTTEEPPTTSSPATTDEPGTTTDTTSVDTDPTAGPTTETGTTGPDLDDVTIYDIQGGEVPEGSVVTVKGVVITSPVHIDGDGKGTIFVQDPMGGELSGIAVFLYEEVAMSFGVKPGVVVDITGEYTEFFGESQLQVTSVDAIVEVGQGEPPAPAVVAAADVATGGAKAEAYEGVLVQVENVTVTNPAVDMSDFEVEGALRINDFFLFPQMEEPTVVNGQVFTSIAGPLRFSYDNHKIAPRAAADLVSGMVPQAEEHTIYEIQEGALPVQTPVLVKGAIVTSPLTFKKDGFFIQDPMGGEHSGIYVYIGAQAVTVEPGDVVDVEGVYDEYYENSQIEVSDAAKIVVTGNGAVPTPEVVSAADVATGGPLQENYEGVLVTVENVQVAAANMMFSDFELTDGLFVDDVFFAKADWMLPMAGDTFMSLTGPLTFGFDEARLLPRTPADIKP</sequence>
<dbReference type="PROSITE" id="PS51257">
    <property type="entry name" value="PROKAR_LIPOPROTEIN"/>
    <property type="match status" value="1"/>
</dbReference>
<feature type="chain" id="PRO_5011727381" evidence="2">
    <location>
        <begin position="22"/>
        <end position="502"/>
    </location>
</feature>
<dbReference type="Proteomes" id="UP000199400">
    <property type="component" value="Unassembled WGS sequence"/>
</dbReference>
<evidence type="ECO:0000256" key="2">
    <source>
        <dbReference type="SAM" id="SignalP"/>
    </source>
</evidence>
<accession>A0A1I2IHS7</accession>
<proteinExistence type="predicted"/>
<reference evidence="4" key="1">
    <citation type="submission" date="2016-10" db="EMBL/GenBank/DDBJ databases">
        <authorList>
            <person name="Varghese N."/>
            <person name="Submissions S."/>
        </authorList>
    </citation>
    <scope>NUCLEOTIDE SEQUENCE [LARGE SCALE GENOMIC DNA]</scope>
    <source>
        <strain evidence="4">ATCC 25963</strain>
    </source>
</reference>